<evidence type="ECO:0000313" key="2">
    <source>
        <dbReference type="EMBL" id="RMB12716.1"/>
    </source>
</evidence>
<gene>
    <name evidence="2" type="ORF">BXY39_0140</name>
</gene>
<evidence type="ECO:0000313" key="3">
    <source>
        <dbReference type="Proteomes" id="UP000271227"/>
    </source>
</evidence>
<accession>A0A3M0CYK1</accession>
<feature type="signal peptide" evidence="1">
    <location>
        <begin position="1"/>
        <end position="29"/>
    </location>
</feature>
<proteinExistence type="predicted"/>
<protein>
    <submittedName>
        <fullName evidence="2">Putative salt-induced outer membrane protein YdiY</fullName>
    </submittedName>
</protein>
<keyword evidence="1" id="KW-0732">Signal</keyword>
<dbReference type="AlphaFoldDB" id="A0A3M0CYK1"/>
<sequence>MCSHIFMRVFAVSTLWMFFSAATLPVVNALEAVPYDQTVETVETSLPSGVDRMMRAALASGDPDQFDAVVAAAKAAWPDASDAIADHAAALVAAMARMGDVDELGDPKIATYEMTDPQSLVEPEPVEEPAPAPGLLNFKAWNPELEVGAGTSSGDTNEQALNLGFRMNRLLGKGWEQRFQLTIDFARRADVTTRERFVFDHQTNWRVVPRFFVTNFGQLEVDRFSGFDYRLVETFGVGYDLLAREGHKLTIEAGPGVRFVGLDTDEADPDPDAPGTEFLGRLASNYELTLSEGWTLTNRANAIFGTQNITLENLAALNATVNARLKARLSFQINYDSNAPVGTSATDTATRASIAYSF</sequence>
<organism evidence="2 3">
    <name type="scientific">Eilatimonas milleporae</name>
    <dbReference type="NCBI Taxonomy" id="911205"/>
    <lineage>
        <taxon>Bacteria</taxon>
        <taxon>Pseudomonadati</taxon>
        <taxon>Pseudomonadota</taxon>
        <taxon>Alphaproteobacteria</taxon>
        <taxon>Kordiimonadales</taxon>
        <taxon>Kordiimonadaceae</taxon>
        <taxon>Eilatimonas</taxon>
    </lineage>
</organism>
<comment type="caution">
    <text evidence="2">The sequence shown here is derived from an EMBL/GenBank/DDBJ whole genome shotgun (WGS) entry which is preliminary data.</text>
</comment>
<name>A0A3M0CYK1_9PROT</name>
<dbReference type="Proteomes" id="UP000271227">
    <property type="component" value="Unassembled WGS sequence"/>
</dbReference>
<evidence type="ECO:0000256" key="1">
    <source>
        <dbReference type="SAM" id="SignalP"/>
    </source>
</evidence>
<dbReference type="InterPro" id="IPR007433">
    <property type="entry name" value="DUF481"/>
</dbReference>
<feature type="chain" id="PRO_5018037939" evidence="1">
    <location>
        <begin position="30"/>
        <end position="358"/>
    </location>
</feature>
<dbReference type="Pfam" id="PF04338">
    <property type="entry name" value="DUF481"/>
    <property type="match status" value="1"/>
</dbReference>
<reference evidence="2 3" key="1">
    <citation type="submission" date="2018-10" db="EMBL/GenBank/DDBJ databases">
        <title>Genomic Encyclopedia of Archaeal and Bacterial Type Strains, Phase II (KMG-II): from individual species to whole genera.</title>
        <authorList>
            <person name="Goeker M."/>
        </authorList>
    </citation>
    <scope>NUCLEOTIDE SEQUENCE [LARGE SCALE GENOMIC DNA]</scope>
    <source>
        <strain evidence="2 3">DSM 25217</strain>
    </source>
</reference>
<keyword evidence="3" id="KW-1185">Reference proteome</keyword>
<dbReference type="InParanoid" id="A0A3M0CYK1"/>
<dbReference type="OrthoDB" id="7341471at2"/>
<dbReference type="RefSeq" id="WP_121936928.1">
    <property type="nucleotide sequence ID" value="NZ_REFR01000002.1"/>
</dbReference>
<dbReference type="EMBL" id="REFR01000002">
    <property type="protein sequence ID" value="RMB12716.1"/>
    <property type="molecule type" value="Genomic_DNA"/>
</dbReference>